<dbReference type="InterPro" id="IPR037066">
    <property type="entry name" value="Plug_dom_sf"/>
</dbReference>
<evidence type="ECO:0000256" key="1">
    <source>
        <dbReference type="ARBA" id="ARBA00004571"/>
    </source>
</evidence>
<dbReference type="Gene3D" id="2.170.130.10">
    <property type="entry name" value="TonB-dependent receptor, plug domain"/>
    <property type="match status" value="1"/>
</dbReference>
<dbReference type="NCBIfam" id="TIGR04057">
    <property type="entry name" value="SusC_RagA_signa"/>
    <property type="match status" value="1"/>
</dbReference>
<dbReference type="PROSITE" id="PS52016">
    <property type="entry name" value="TONB_DEPENDENT_REC_3"/>
    <property type="match status" value="1"/>
</dbReference>
<keyword evidence="7 8" id="KW-0998">Cell outer membrane</keyword>
<dbReference type="Pfam" id="PF00593">
    <property type="entry name" value="TonB_dep_Rec_b-barrel"/>
    <property type="match status" value="1"/>
</dbReference>
<reference evidence="14" key="1">
    <citation type="journal article" date="2019" name="Int. J. Syst. Evol. Microbiol.">
        <title>The Global Catalogue of Microorganisms (GCM) 10K type strain sequencing project: providing services to taxonomists for standard genome sequencing and annotation.</title>
        <authorList>
            <consortium name="The Broad Institute Genomics Platform"/>
            <consortium name="The Broad Institute Genome Sequencing Center for Infectious Disease"/>
            <person name="Wu L."/>
            <person name="Ma J."/>
        </authorList>
    </citation>
    <scope>NUCLEOTIDE SEQUENCE [LARGE SCALE GENOMIC DNA]</scope>
    <source>
        <strain evidence="14">KCTC 12708</strain>
    </source>
</reference>
<evidence type="ECO:0000256" key="5">
    <source>
        <dbReference type="ARBA" id="ARBA00023077"/>
    </source>
</evidence>
<gene>
    <name evidence="13" type="ORF">GCM10008088_19620</name>
</gene>
<evidence type="ECO:0000313" key="14">
    <source>
        <dbReference type="Proteomes" id="UP000615593"/>
    </source>
</evidence>
<dbReference type="Pfam" id="PF13715">
    <property type="entry name" value="CarbopepD_reg_2"/>
    <property type="match status" value="1"/>
</dbReference>
<dbReference type="InterPro" id="IPR023997">
    <property type="entry name" value="TonB-dep_OMP_SusC/RagA_CS"/>
</dbReference>
<keyword evidence="2 8" id="KW-0813">Transport</keyword>
<feature type="signal peptide" evidence="10">
    <location>
        <begin position="1"/>
        <end position="21"/>
    </location>
</feature>
<evidence type="ECO:0000256" key="9">
    <source>
        <dbReference type="RuleBase" id="RU003357"/>
    </source>
</evidence>
<keyword evidence="5 9" id="KW-0798">TonB box</keyword>
<keyword evidence="3 8" id="KW-1134">Transmembrane beta strand</keyword>
<dbReference type="Proteomes" id="UP000615593">
    <property type="component" value="Unassembled WGS sequence"/>
</dbReference>
<evidence type="ECO:0000256" key="4">
    <source>
        <dbReference type="ARBA" id="ARBA00022692"/>
    </source>
</evidence>
<proteinExistence type="inferred from homology"/>
<organism evidence="13 14">
    <name type="scientific">Mesonia mobilis</name>
    <dbReference type="NCBI Taxonomy" id="369791"/>
    <lineage>
        <taxon>Bacteria</taxon>
        <taxon>Pseudomonadati</taxon>
        <taxon>Bacteroidota</taxon>
        <taxon>Flavobacteriia</taxon>
        <taxon>Flavobacteriales</taxon>
        <taxon>Flavobacteriaceae</taxon>
        <taxon>Mesonia</taxon>
    </lineage>
</organism>
<comment type="similarity">
    <text evidence="8 9">Belongs to the TonB-dependent receptor family.</text>
</comment>
<dbReference type="GeneID" id="94369627"/>
<keyword evidence="6 8" id="KW-0472">Membrane</keyword>
<keyword evidence="14" id="KW-1185">Reference proteome</keyword>
<dbReference type="InterPro" id="IPR012910">
    <property type="entry name" value="Plug_dom"/>
</dbReference>
<dbReference type="RefSeq" id="WP_027884513.1">
    <property type="nucleotide sequence ID" value="NZ_BMWY01000005.1"/>
</dbReference>
<feature type="domain" description="TonB-dependent receptor plug" evidence="12">
    <location>
        <begin position="115"/>
        <end position="229"/>
    </location>
</feature>
<evidence type="ECO:0000256" key="2">
    <source>
        <dbReference type="ARBA" id="ARBA00022448"/>
    </source>
</evidence>
<evidence type="ECO:0000259" key="11">
    <source>
        <dbReference type="Pfam" id="PF00593"/>
    </source>
</evidence>
<dbReference type="Gene3D" id="2.60.40.1120">
    <property type="entry name" value="Carboxypeptidase-like, regulatory domain"/>
    <property type="match status" value="1"/>
</dbReference>
<dbReference type="InterPro" id="IPR023996">
    <property type="entry name" value="TonB-dep_OMP_SusC/RagA"/>
</dbReference>
<feature type="chain" id="PRO_5047203577" evidence="10">
    <location>
        <begin position="22"/>
        <end position="976"/>
    </location>
</feature>
<dbReference type="SUPFAM" id="SSF49464">
    <property type="entry name" value="Carboxypeptidase regulatory domain-like"/>
    <property type="match status" value="1"/>
</dbReference>
<evidence type="ECO:0000256" key="10">
    <source>
        <dbReference type="SAM" id="SignalP"/>
    </source>
</evidence>
<evidence type="ECO:0000256" key="8">
    <source>
        <dbReference type="PROSITE-ProRule" id="PRU01360"/>
    </source>
</evidence>
<accession>A0ABQ3BUL2</accession>
<dbReference type="InterPro" id="IPR000531">
    <property type="entry name" value="Beta-barrel_TonB"/>
</dbReference>
<dbReference type="SUPFAM" id="SSF56935">
    <property type="entry name" value="Porins"/>
    <property type="match status" value="1"/>
</dbReference>
<comment type="subcellular location">
    <subcellularLocation>
        <location evidence="1 8">Cell outer membrane</location>
        <topology evidence="1 8">Multi-pass membrane protein</topology>
    </subcellularLocation>
</comment>
<evidence type="ECO:0000259" key="12">
    <source>
        <dbReference type="Pfam" id="PF07715"/>
    </source>
</evidence>
<dbReference type="InterPro" id="IPR039426">
    <property type="entry name" value="TonB-dep_rcpt-like"/>
</dbReference>
<dbReference type="Pfam" id="PF07715">
    <property type="entry name" value="Plug"/>
    <property type="match status" value="1"/>
</dbReference>
<evidence type="ECO:0000256" key="3">
    <source>
        <dbReference type="ARBA" id="ARBA00022452"/>
    </source>
</evidence>
<feature type="domain" description="TonB-dependent receptor-like beta-barrel" evidence="11">
    <location>
        <begin position="380"/>
        <end position="940"/>
    </location>
</feature>
<dbReference type="Gene3D" id="2.40.170.20">
    <property type="entry name" value="TonB-dependent receptor, beta-barrel domain"/>
    <property type="match status" value="1"/>
</dbReference>
<sequence>MRTLYKALLVLLIAIPSSIYAQESSVSGTVTESTGMPIPGVNVVVKNTSKGAVTDFDGNYTINNVQKNDTLVYSYIGFTTQEIVFVNQSTINVTLEEDSSTLDEVVVVGYGTTAKKDLTGAVNQISTEDFNKGQQNTASQLITGKIAGVNVTTGGAPGDGSNITIRGLGSLQLNNSPLYVVDGFPISNDAVGGSRNPLDFINPNDIESITVLKDASATAIYGSRAANGVILITTKKGKGLDFKFNYSSTTTLYTPTDYVDVLDGDQFRALVNEVGNDAAIGRLGTANTNWQDLIYRDAFGSEHNFSTTGNIGGFMPVRASLGYSDQDGILKNDNFTRTTAAINLKPSFFDGHLKFELNGRGMYNENTFGNRGAIGSAVDFDPTQSVYNPNSTYSPYFTWLNSEGNAQYNLAPTNPVALLNEVDDTAEVRRFIGNAKVDYKLHFFPDLTATVNLGLDKTNSHGRTAVSQALPSTQLDWDGSYSFYENESTNKLFDAYLTYDKDINDHSITAVLGHSYQSFYNDNFSYDSEAEQEGNEFEFIDKYEHVLLSYFGRLNYNFDDRYLVTASLRADASSRLNPDDRWGYFPSAALAWNINNEDFFKSNVIDQLKLRVGYGEIGNVNGLGNYLFLTRYTRSRTNANYQFGYIDNNPNFIQTYRPEAINENLRWEIGQTLNVGLDYALFDSRISGSVNAYINKTEDLISYVTVSPFTNFSNGLNANIGDMENRGIEFEINATPIQTEDFTWRIGYNIALNDNEITNLPDQVETGGINGGTGNNIQLHKEGHSPSTYWVYKQIYDENGRPIEGAYVDRNGDNIINDDDKYLAEDPYADITMGLNTNLNYKNWDFAVVSRVSLGNYNYNNMASAKSYQLRATENSILTNLHADTYNSGFQNLTDGNLQSDYYLQDASFFKLDNITLGYTIPNVFSKDSNLRIFGSAQNVLVITDYDGLDPEIYGGIDNNFYPRPRLYSIGVNLNF</sequence>
<protein>
    <submittedName>
        <fullName evidence="13">SusC/RagA family TonB-linked outer membrane protein</fullName>
    </submittedName>
</protein>
<evidence type="ECO:0000256" key="7">
    <source>
        <dbReference type="ARBA" id="ARBA00023237"/>
    </source>
</evidence>
<evidence type="ECO:0000256" key="6">
    <source>
        <dbReference type="ARBA" id="ARBA00023136"/>
    </source>
</evidence>
<dbReference type="InterPro" id="IPR008969">
    <property type="entry name" value="CarboxyPept-like_regulatory"/>
</dbReference>
<keyword evidence="4 8" id="KW-0812">Transmembrane</keyword>
<dbReference type="EMBL" id="BMWY01000005">
    <property type="protein sequence ID" value="GGZ58131.1"/>
    <property type="molecule type" value="Genomic_DNA"/>
</dbReference>
<evidence type="ECO:0000313" key="13">
    <source>
        <dbReference type="EMBL" id="GGZ58131.1"/>
    </source>
</evidence>
<keyword evidence="10" id="KW-0732">Signal</keyword>
<name>A0ABQ3BUL2_9FLAO</name>
<comment type="caution">
    <text evidence="13">The sequence shown here is derived from an EMBL/GenBank/DDBJ whole genome shotgun (WGS) entry which is preliminary data.</text>
</comment>
<dbReference type="NCBIfam" id="TIGR04056">
    <property type="entry name" value="OMP_RagA_SusC"/>
    <property type="match status" value="1"/>
</dbReference>
<dbReference type="InterPro" id="IPR036942">
    <property type="entry name" value="Beta-barrel_TonB_sf"/>
</dbReference>